<feature type="transmembrane region" description="Helical" evidence="6">
    <location>
        <begin position="150"/>
        <end position="171"/>
    </location>
</feature>
<feature type="transmembrane region" description="Helical" evidence="6">
    <location>
        <begin position="329"/>
        <end position="351"/>
    </location>
</feature>
<dbReference type="Ensembl" id="ENSMMOT00000025529.1">
    <property type="protein sequence ID" value="ENSMMOP00000025108.1"/>
    <property type="gene ID" value="ENSMMOG00000019068.1"/>
</dbReference>
<reference evidence="7" key="1">
    <citation type="submission" date="2025-08" db="UniProtKB">
        <authorList>
            <consortium name="Ensembl"/>
        </authorList>
    </citation>
    <scope>IDENTIFICATION</scope>
</reference>
<dbReference type="GO" id="GO:0005794">
    <property type="term" value="C:Golgi apparatus"/>
    <property type="evidence" value="ECO:0007669"/>
    <property type="project" value="TreeGrafter"/>
</dbReference>
<feature type="transmembrane region" description="Helical" evidence="6">
    <location>
        <begin position="295"/>
        <end position="317"/>
    </location>
</feature>
<protein>
    <submittedName>
        <fullName evidence="7">Uncharacterized protein</fullName>
    </submittedName>
</protein>
<keyword evidence="3 6" id="KW-1133">Transmembrane helix</keyword>
<dbReference type="GO" id="GO:0005783">
    <property type="term" value="C:endoplasmic reticulum"/>
    <property type="evidence" value="ECO:0007669"/>
    <property type="project" value="TreeGrafter"/>
</dbReference>
<keyword evidence="2 6" id="KW-0812">Transmembrane</keyword>
<dbReference type="GO" id="GO:2001234">
    <property type="term" value="P:negative regulation of apoptotic signaling pathway"/>
    <property type="evidence" value="ECO:0007669"/>
    <property type="project" value="TreeGrafter"/>
</dbReference>
<dbReference type="AlphaFoldDB" id="A0A3Q3X2L1"/>
<evidence type="ECO:0000313" key="7">
    <source>
        <dbReference type="Ensembl" id="ENSMMOP00000025108.1"/>
    </source>
</evidence>
<keyword evidence="4 6" id="KW-0472">Membrane</keyword>
<name>A0A3Q3X2L1_MOLML</name>
<dbReference type="PANTHER" id="PTHR23291">
    <property type="entry name" value="BAX INHIBITOR-RELATED"/>
    <property type="match status" value="1"/>
</dbReference>
<evidence type="ECO:0000256" key="3">
    <source>
        <dbReference type="ARBA" id="ARBA00022989"/>
    </source>
</evidence>
<dbReference type="PANTHER" id="PTHR23291:SF16">
    <property type="entry name" value="PROTEIN LIFEGUARD 1"/>
    <property type="match status" value="1"/>
</dbReference>
<organism evidence="7 8">
    <name type="scientific">Mola mola</name>
    <name type="common">Ocean sunfish</name>
    <name type="synonym">Tetraodon mola</name>
    <dbReference type="NCBI Taxonomy" id="94237"/>
    <lineage>
        <taxon>Eukaryota</taxon>
        <taxon>Metazoa</taxon>
        <taxon>Chordata</taxon>
        <taxon>Craniata</taxon>
        <taxon>Vertebrata</taxon>
        <taxon>Euteleostomi</taxon>
        <taxon>Actinopterygii</taxon>
        <taxon>Neopterygii</taxon>
        <taxon>Teleostei</taxon>
        <taxon>Neoteleostei</taxon>
        <taxon>Acanthomorphata</taxon>
        <taxon>Eupercaria</taxon>
        <taxon>Tetraodontiformes</taxon>
        <taxon>Molidae</taxon>
        <taxon>Mola</taxon>
    </lineage>
</organism>
<dbReference type="InterPro" id="IPR006214">
    <property type="entry name" value="Bax_inhibitor_1-related"/>
</dbReference>
<dbReference type="CDD" id="cd10428">
    <property type="entry name" value="LFG_like"/>
    <property type="match status" value="1"/>
</dbReference>
<feature type="transmembrane region" description="Helical" evidence="6">
    <location>
        <begin position="270"/>
        <end position="289"/>
    </location>
</feature>
<dbReference type="Pfam" id="PF01027">
    <property type="entry name" value="Bax1-I"/>
    <property type="match status" value="1"/>
</dbReference>
<feature type="compositionally biased region" description="Pro residues" evidence="5">
    <location>
        <begin position="24"/>
        <end position="35"/>
    </location>
</feature>
<evidence type="ECO:0000256" key="4">
    <source>
        <dbReference type="ARBA" id="ARBA00023136"/>
    </source>
</evidence>
<evidence type="ECO:0000313" key="8">
    <source>
        <dbReference type="Proteomes" id="UP000261620"/>
    </source>
</evidence>
<evidence type="ECO:0000256" key="5">
    <source>
        <dbReference type="SAM" id="MobiDB-lite"/>
    </source>
</evidence>
<feature type="region of interest" description="Disordered" evidence="5">
    <location>
        <begin position="1"/>
        <end position="45"/>
    </location>
</feature>
<feature type="transmembrane region" description="Helical" evidence="6">
    <location>
        <begin position="183"/>
        <end position="202"/>
    </location>
</feature>
<feature type="transmembrane region" description="Helical" evidence="6">
    <location>
        <begin position="214"/>
        <end position="234"/>
    </location>
</feature>
<evidence type="ECO:0000256" key="2">
    <source>
        <dbReference type="ARBA" id="ARBA00022692"/>
    </source>
</evidence>
<keyword evidence="8" id="KW-1185">Reference proteome</keyword>
<comment type="subcellular location">
    <subcellularLocation>
        <location evidence="1">Membrane</location>
        <topology evidence="1">Multi-pass membrane protein</topology>
    </subcellularLocation>
</comment>
<evidence type="ECO:0000256" key="1">
    <source>
        <dbReference type="ARBA" id="ARBA00004141"/>
    </source>
</evidence>
<accession>A0A3Q3X2L1</accession>
<dbReference type="GO" id="GO:0016020">
    <property type="term" value="C:membrane"/>
    <property type="evidence" value="ECO:0007669"/>
    <property type="project" value="UniProtKB-SubCell"/>
</dbReference>
<dbReference type="Proteomes" id="UP000261620">
    <property type="component" value="Unplaced"/>
</dbReference>
<feature type="transmembrane region" description="Helical" evidence="6">
    <location>
        <begin position="240"/>
        <end position="258"/>
    </location>
</feature>
<proteinExistence type="predicted"/>
<sequence length="356" mass="39460">MSQDKTGYPIVGETNPLHNSVYGPPQPGFAMPPPNYSQGPGGPYSPTSGYGQPGFPPAGPGFAPGPYPQMPYPQMPYPQGPYPQGPYQHGAAQPGFPSDPMVFSCYCCSPVPTGSPGYNGDRPPSYYDNEEFTNFGLEDKNIRQAFIRKVFMVLTVQLLVTFSFVAIFTFVQDAKDFVRKNPWTYYVSYAVFFVALIVLSCCGDFRRKHPWNMVALSILTLSLSYMVGMIASFYDTETVIIAVGITAVVCFTVVLFSLQTKYDFTSCWGVLFVCLIVLLLFAILCIFIRNKILHIVYASLGALLFTCFLAVDTQLLLGNKKLALSPEDYIFAALNLYTDIINIFLYILAIVGRSRE</sequence>
<evidence type="ECO:0000256" key="6">
    <source>
        <dbReference type="SAM" id="Phobius"/>
    </source>
</evidence>
<dbReference type="OMA" id="YYVSYAF"/>
<reference evidence="7" key="2">
    <citation type="submission" date="2025-09" db="UniProtKB">
        <authorList>
            <consortium name="Ensembl"/>
        </authorList>
    </citation>
    <scope>IDENTIFICATION</scope>
</reference>